<accession>A0A917PCZ0</accession>
<keyword evidence="2" id="KW-1185">Reference proteome</keyword>
<protein>
    <submittedName>
        <fullName evidence="1">Uncharacterized protein</fullName>
    </submittedName>
</protein>
<dbReference type="EMBL" id="BMQA01000126">
    <property type="protein sequence ID" value="GGJ71062.1"/>
    <property type="molecule type" value="Genomic_DNA"/>
</dbReference>
<reference evidence="1" key="1">
    <citation type="journal article" date="2014" name="Int. J. Syst. Evol. Microbiol.">
        <title>Complete genome sequence of Corynebacterium casei LMG S-19264T (=DSM 44701T), isolated from a smear-ripened cheese.</title>
        <authorList>
            <consortium name="US DOE Joint Genome Institute (JGI-PGF)"/>
            <person name="Walter F."/>
            <person name="Albersmeier A."/>
            <person name="Kalinowski J."/>
            <person name="Ruckert C."/>
        </authorList>
    </citation>
    <scope>NUCLEOTIDE SEQUENCE</scope>
    <source>
        <strain evidence="1">JCM 3086</strain>
    </source>
</reference>
<dbReference type="AlphaFoldDB" id="A0A917PCZ0"/>
<evidence type="ECO:0000313" key="2">
    <source>
        <dbReference type="Proteomes" id="UP000657574"/>
    </source>
</evidence>
<gene>
    <name evidence="1" type="ORF">GCM10010121_097110</name>
</gene>
<sequence length="104" mass="11974">MSEDGFLLKLRTDLSWDRAALTRLDQAMRAVCEEYEAADQLDRDLAEGFHVLATSVPEWTSHPNFSRPEPESYYTACLERLSLLAYWFFTGGSPYIEGHVWPDL</sequence>
<name>A0A917PCZ0_9ACTN</name>
<dbReference type="Proteomes" id="UP000657574">
    <property type="component" value="Unassembled WGS sequence"/>
</dbReference>
<reference evidence="1" key="2">
    <citation type="submission" date="2020-09" db="EMBL/GenBank/DDBJ databases">
        <authorList>
            <person name="Sun Q."/>
            <person name="Ohkuma M."/>
        </authorList>
    </citation>
    <scope>NUCLEOTIDE SEQUENCE</scope>
    <source>
        <strain evidence="1">JCM 3086</strain>
    </source>
</reference>
<evidence type="ECO:0000313" key="1">
    <source>
        <dbReference type="EMBL" id="GGJ71062.1"/>
    </source>
</evidence>
<organism evidence="1 2">
    <name type="scientific">Streptomyces brasiliensis</name>
    <dbReference type="NCBI Taxonomy" id="1954"/>
    <lineage>
        <taxon>Bacteria</taxon>
        <taxon>Bacillati</taxon>
        <taxon>Actinomycetota</taxon>
        <taxon>Actinomycetes</taxon>
        <taxon>Kitasatosporales</taxon>
        <taxon>Streptomycetaceae</taxon>
        <taxon>Streptomyces</taxon>
    </lineage>
</organism>
<proteinExistence type="predicted"/>
<comment type="caution">
    <text evidence="1">The sequence shown here is derived from an EMBL/GenBank/DDBJ whole genome shotgun (WGS) entry which is preliminary data.</text>
</comment>